<proteinExistence type="predicted"/>
<dbReference type="Proteomes" id="UP000006746">
    <property type="component" value="Unassembled WGS sequence"/>
</dbReference>
<protein>
    <submittedName>
        <fullName evidence="2">Uncharacterized protein</fullName>
    </submittedName>
</protein>
<reference evidence="2 3" key="1">
    <citation type="journal article" date="2012" name="J. Bacteriol.">
        <title>Genome Sequence of Oceanibaculum indicum Type Strain P24.</title>
        <authorList>
            <person name="Lai Q."/>
            <person name="Shao Z."/>
        </authorList>
    </citation>
    <scope>NUCLEOTIDE SEQUENCE [LARGE SCALE GENOMIC DNA]</scope>
    <source>
        <strain evidence="2 3">P24</strain>
    </source>
</reference>
<name>K2J1N6_9PROT</name>
<dbReference type="STRING" id="1207063.P24_17237"/>
<dbReference type="RefSeq" id="WP_008946049.1">
    <property type="nucleotide sequence ID" value="NZ_AMRL01000034.1"/>
</dbReference>
<feature type="region of interest" description="Disordered" evidence="1">
    <location>
        <begin position="52"/>
        <end position="71"/>
    </location>
</feature>
<accession>K2J1N6</accession>
<organism evidence="2 3">
    <name type="scientific">Oceanibaculum indicum P24</name>
    <dbReference type="NCBI Taxonomy" id="1207063"/>
    <lineage>
        <taxon>Bacteria</taxon>
        <taxon>Pseudomonadati</taxon>
        <taxon>Pseudomonadota</taxon>
        <taxon>Alphaproteobacteria</taxon>
        <taxon>Rhodospirillales</taxon>
        <taxon>Oceanibaculaceae</taxon>
        <taxon>Oceanibaculum</taxon>
    </lineage>
</organism>
<dbReference type="EMBL" id="AMRL01000034">
    <property type="protein sequence ID" value="EKE68707.1"/>
    <property type="molecule type" value="Genomic_DNA"/>
</dbReference>
<keyword evidence="3" id="KW-1185">Reference proteome</keyword>
<sequence>MSAHFTIKPGKPHAAPLQHRCRQCGGPASYGYDVALREGLLGRWYCRDHRPAESGAVAHERRPVGKQGELL</sequence>
<gene>
    <name evidence="2" type="ORF">P24_17237</name>
</gene>
<comment type="caution">
    <text evidence="2">The sequence shown here is derived from an EMBL/GenBank/DDBJ whole genome shotgun (WGS) entry which is preliminary data.</text>
</comment>
<evidence type="ECO:0000256" key="1">
    <source>
        <dbReference type="SAM" id="MobiDB-lite"/>
    </source>
</evidence>
<evidence type="ECO:0000313" key="3">
    <source>
        <dbReference type="Proteomes" id="UP000006746"/>
    </source>
</evidence>
<feature type="compositionally biased region" description="Basic and acidic residues" evidence="1">
    <location>
        <begin position="52"/>
        <end position="63"/>
    </location>
</feature>
<evidence type="ECO:0000313" key="2">
    <source>
        <dbReference type="EMBL" id="EKE68707.1"/>
    </source>
</evidence>
<dbReference type="AlphaFoldDB" id="K2J1N6"/>